<comment type="subcellular location">
    <subcellularLocation>
        <location evidence="6">Cytoplasm</location>
    </subcellularLocation>
</comment>
<comment type="function">
    <text evidence="6">The RuvA-RuvB-RuvC complex processes Holliday junction (HJ) DNA during genetic recombination and DNA repair, while the RuvA-RuvB complex plays an important role in the rescue of blocked DNA replication forks via replication fork reversal (RFR). RuvA specifically binds to HJ cruciform DNA, conferring on it an open structure. The RuvB hexamer acts as an ATP-dependent pump, pulling dsDNA into and through the RuvAB complex. HJ branch migration allows RuvC to scan DNA until it finds its consensus sequence, where it cleaves and resolves the cruciform DNA.</text>
</comment>
<comment type="domain">
    <text evidence="6">Has three domains with a flexible linker between the domains II and III and assumes an 'L' shape. Domain III is highly mobile and contacts RuvB.</text>
</comment>
<feature type="region of interest" description="Domain III" evidence="6">
    <location>
        <begin position="158"/>
        <end position="209"/>
    </location>
</feature>
<dbReference type="GO" id="GO:0009378">
    <property type="term" value="F:four-way junction helicase activity"/>
    <property type="evidence" value="ECO:0007669"/>
    <property type="project" value="InterPro"/>
</dbReference>
<keyword evidence="8" id="KW-0347">Helicase</keyword>
<evidence type="ECO:0000313" key="9">
    <source>
        <dbReference type="Proteomes" id="UP000007939"/>
    </source>
</evidence>
<keyword evidence="3 6" id="KW-0238">DNA-binding</keyword>
<evidence type="ECO:0000256" key="3">
    <source>
        <dbReference type="ARBA" id="ARBA00023125"/>
    </source>
</evidence>
<gene>
    <name evidence="6" type="primary">ruvA</name>
    <name evidence="8" type="ordered locus">Spico_0584</name>
</gene>
<dbReference type="OrthoDB" id="5293449at2"/>
<dbReference type="Proteomes" id="UP000007939">
    <property type="component" value="Chromosome"/>
</dbReference>
<keyword evidence="1 6" id="KW-0963">Cytoplasm</keyword>
<dbReference type="InterPro" id="IPR012340">
    <property type="entry name" value="NA-bd_OB-fold"/>
</dbReference>
<accession>F4GK40</accession>
<keyword evidence="8" id="KW-0547">Nucleotide-binding</keyword>
<reference evidence="8 9" key="2">
    <citation type="journal article" date="2012" name="Stand. Genomic Sci.">
        <title>Complete genome sequence of the termite hindgut bacterium Spirochaeta coccoides type strain (SPN1(T)), reclassification in the genus Sphaerochaeta as Sphaerochaeta coccoides comb. nov. and emendations of the family Spirochaetaceae and the genus Sphaerochaeta.</title>
        <authorList>
            <person name="Abt B."/>
            <person name="Han C."/>
            <person name="Scheuner C."/>
            <person name="Lu M."/>
            <person name="Lapidus A."/>
            <person name="Nolan M."/>
            <person name="Lucas S."/>
            <person name="Hammon N."/>
            <person name="Deshpande S."/>
            <person name="Cheng J.F."/>
            <person name="Tapia R."/>
            <person name="Goodwin L.A."/>
            <person name="Pitluck S."/>
            <person name="Liolios K."/>
            <person name="Pagani I."/>
            <person name="Ivanova N."/>
            <person name="Mavromatis K."/>
            <person name="Mikhailova N."/>
            <person name="Huntemann M."/>
            <person name="Pati A."/>
            <person name="Chen A."/>
            <person name="Palaniappan K."/>
            <person name="Land M."/>
            <person name="Hauser L."/>
            <person name="Brambilla E.M."/>
            <person name="Rohde M."/>
            <person name="Spring S."/>
            <person name="Gronow S."/>
            <person name="Goker M."/>
            <person name="Woyke T."/>
            <person name="Bristow J."/>
            <person name="Eisen J.A."/>
            <person name="Markowitz V."/>
            <person name="Hugenholtz P."/>
            <person name="Kyrpides N.C."/>
            <person name="Klenk H.P."/>
            <person name="Detter J.C."/>
        </authorList>
    </citation>
    <scope>NUCLEOTIDE SEQUENCE [LARGE SCALE GENOMIC DNA]</scope>
    <source>
        <strain evidence="9">ATCC BAA-1237 / DSM 17374 / SPN1</strain>
    </source>
</reference>
<dbReference type="SUPFAM" id="SSF50249">
    <property type="entry name" value="Nucleic acid-binding proteins"/>
    <property type="match status" value="1"/>
</dbReference>
<keyword evidence="4 6" id="KW-0233">DNA recombination</keyword>
<dbReference type="GO" id="GO:0005524">
    <property type="term" value="F:ATP binding"/>
    <property type="evidence" value="ECO:0007669"/>
    <property type="project" value="InterPro"/>
</dbReference>
<dbReference type="HOGENOM" id="CLU_087936_2_0_12"/>
<evidence type="ECO:0000256" key="6">
    <source>
        <dbReference type="HAMAP-Rule" id="MF_00031"/>
    </source>
</evidence>
<keyword evidence="9" id="KW-1185">Reference proteome</keyword>
<dbReference type="GO" id="GO:0006310">
    <property type="term" value="P:DNA recombination"/>
    <property type="evidence" value="ECO:0007669"/>
    <property type="project" value="UniProtKB-UniRule"/>
</dbReference>
<comment type="similarity">
    <text evidence="6">Belongs to the RuvA family.</text>
</comment>
<evidence type="ECO:0000256" key="1">
    <source>
        <dbReference type="ARBA" id="ARBA00022490"/>
    </source>
</evidence>
<dbReference type="InterPro" id="IPR010994">
    <property type="entry name" value="RuvA_2-like"/>
</dbReference>
<feature type="domain" description="Helix-hairpin-helix DNA-binding motif class 1" evidence="7">
    <location>
        <begin position="77"/>
        <end position="96"/>
    </location>
</feature>
<dbReference type="GO" id="GO:0005737">
    <property type="term" value="C:cytoplasm"/>
    <property type="evidence" value="ECO:0007669"/>
    <property type="project" value="UniProtKB-SubCell"/>
</dbReference>
<proteinExistence type="inferred from homology"/>
<reference evidence="9" key="1">
    <citation type="submission" date="2011-04" db="EMBL/GenBank/DDBJ databases">
        <title>The complete genome of Spirochaeta coccoides DSM 17374.</title>
        <authorList>
            <person name="Lucas S."/>
            <person name="Copeland A."/>
            <person name="Lapidus A."/>
            <person name="Bruce D."/>
            <person name="Goodwin L."/>
            <person name="Pitluck S."/>
            <person name="Peters L."/>
            <person name="Kyrpides N."/>
            <person name="Mavromatis K."/>
            <person name="Pagani I."/>
            <person name="Ivanova N."/>
            <person name="Ovchinnikova G."/>
            <person name="Lu M."/>
            <person name="Detter J.C."/>
            <person name="Tapia R."/>
            <person name="Han C."/>
            <person name="Land M."/>
            <person name="Hauser L."/>
            <person name="Markowitz V."/>
            <person name="Cheng J.-F."/>
            <person name="Hugenholtz P."/>
            <person name="Woyke T."/>
            <person name="Wu D."/>
            <person name="Spring S."/>
            <person name="Schroeder M."/>
            <person name="Brambilla E."/>
            <person name="Klenk H.-P."/>
            <person name="Eisen J.A."/>
        </authorList>
    </citation>
    <scope>NUCLEOTIDE SEQUENCE [LARGE SCALE GENOMIC DNA]</scope>
    <source>
        <strain evidence="9">ATCC BAA-1237 / DSM 17374 / SPN1</strain>
    </source>
</reference>
<dbReference type="SMART" id="SM00278">
    <property type="entry name" value="HhH1"/>
    <property type="match status" value="2"/>
</dbReference>
<dbReference type="Gene3D" id="2.40.50.140">
    <property type="entry name" value="Nucleic acid-binding proteins"/>
    <property type="match status" value="1"/>
</dbReference>
<dbReference type="EMBL" id="CP002659">
    <property type="protein sequence ID" value="AEC01812.1"/>
    <property type="molecule type" value="Genomic_DNA"/>
</dbReference>
<dbReference type="InterPro" id="IPR013849">
    <property type="entry name" value="DNA_helicase_Holl-junc_RuvA_I"/>
</dbReference>
<sequence length="209" mass="22826">MIHALTGILVSVTAHQAVLACGHMEFEIIISAQTASTLSQLSPEKRQHVRLLTYLQHREDAMVLFGFLSEQERIVFEQLQTVPGIGAKQAVKILGGMSLVTLLTALDQGDVKTLSRIPGVGSKTAQRLILALRGTLVLEDDATPGKAPSPSATGRWTDLSEALQEMGYDRKKVMEILARLEKEHESEMSGLTAHQTEELMFRNAIIALG</sequence>
<organism evidence="8 9">
    <name type="scientific">Parasphaerochaeta coccoides (strain ATCC BAA-1237 / DSM 17374 / SPN1)</name>
    <name type="common">Sphaerochaeta coccoides</name>
    <dbReference type="NCBI Taxonomy" id="760011"/>
    <lineage>
        <taxon>Bacteria</taxon>
        <taxon>Pseudomonadati</taxon>
        <taxon>Spirochaetota</taxon>
        <taxon>Spirochaetia</taxon>
        <taxon>Spirochaetales</taxon>
        <taxon>Sphaerochaetaceae</taxon>
        <taxon>Parasphaerochaeta</taxon>
    </lineage>
</organism>
<dbReference type="Pfam" id="PF01330">
    <property type="entry name" value="RuvA_N"/>
    <property type="match status" value="1"/>
</dbReference>
<dbReference type="GO" id="GO:0006281">
    <property type="term" value="P:DNA repair"/>
    <property type="evidence" value="ECO:0007669"/>
    <property type="project" value="UniProtKB-UniRule"/>
</dbReference>
<evidence type="ECO:0000256" key="2">
    <source>
        <dbReference type="ARBA" id="ARBA00022763"/>
    </source>
</evidence>
<evidence type="ECO:0000256" key="4">
    <source>
        <dbReference type="ARBA" id="ARBA00023172"/>
    </source>
</evidence>
<evidence type="ECO:0000313" key="8">
    <source>
        <dbReference type="EMBL" id="AEC01812.1"/>
    </source>
</evidence>
<evidence type="ECO:0000259" key="7">
    <source>
        <dbReference type="SMART" id="SM00278"/>
    </source>
</evidence>
<evidence type="ECO:0000256" key="5">
    <source>
        <dbReference type="ARBA" id="ARBA00023204"/>
    </source>
</evidence>
<dbReference type="GO" id="GO:0048476">
    <property type="term" value="C:Holliday junction resolvase complex"/>
    <property type="evidence" value="ECO:0007669"/>
    <property type="project" value="UniProtKB-UniRule"/>
</dbReference>
<protein>
    <recommendedName>
        <fullName evidence="6">Holliday junction branch migration complex subunit RuvA</fullName>
    </recommendedName>
</protein>
<dbReference type="AlphaFoldDB" id="F4GK40"/>
<keyword evidence="5 6" id="KW-0234">DNA repair</keyword>
<dbReference type="NCBIfam" id="TIGR00084">
    <property type="entry name" value="ruvA"/>
    <property type="match status" value="1"/>
</dbReference>
<dbReference type="InterPro" id="IPR000085">
    <property type="entry name" value="RuvA"/>
</dbReference>
<dbReference type="Pfam" id="PF14520">
    <property type="entry name" value="HHH_5"/>
    <property type="match status" value="1"/>
</dbReference>
<name>F4GK40_PARC1</name>
<dbReference type="KEGG" id="scc:Spico_0584"/>
<dbReference type="Gene3D" id="1.10.150.20">
    <property type="entry name" value="5' to 3' exonuclease, C-terminal subdomain"/>
    <property type="match status" value="1"/>
</dbReference>
<comment type="caution">
    <text evidence="6">Lacks conserved residue(s) required for the propagation of feature annotation.</text>
</comment>
<dbReference type="GO" id="GO:0000400">
    <property type="term" value="F:four-way junction DNA binding"/>
    <property type="evidence" value="ECO:0007669"/>
    <property type="project" value="UniProtKB-UniRule"/>
</dbReference>
<dbReference type="InterPro" id="IPR003583">
    <property type="entry name" value="Hlx-hairpin-Hlx_DNA-bd_motif"/>
</dbReference>
<dbReference type="SUPFAM" id="SSF47781">
    <property type="entry name" value="RuvA domain 2-like"/>
    <property type="match status" value="1"/>
</dbReference>
<comment type="subunit">
    <text evidence="6">Homotetramer. Forms an RuvA(8)-RuvB(12)-Holliday junction (HJ) complex. HJ DNA is sandwiched between 2 RuvA tetramers; dsDNA enters through RuvA and exits via RuvB. An RuvB hexamer assembles on each DNA strand where it exits the tetramer. Each RuvB hexamer is contacted by two RuvA subunits (via domain III) on 2 adjacent RuvB subunits; this complex drives branch migration. In the full resolvosome a probable DNA-RuvA(4)-RuvB(12)-RuvC(2) complex forms which resolves the HJ.</text>
</comment>
<dbReference type="HAMAP" id="MF_00031">
    <property type="entry name" value="DNA_HJ_migration_RuvA"/>
    <property type="match status" value="1"/>
</dbReference>
<dbReference type="RefSeq" id="WP_013739208.1">
    <property type="nucleotide sequence ID" value="NC_015436.1"/>
</dbReference>
<keyword evidence="8" id="KW-0067">ATP-binding</keyword>
<dbReference type="eggNOG" id="COG0632">
    <property type="taxonomic scope" value="Bacteria"/>
</dbReference>
<feature type="domain" description="Helix-hairpin-helix DNA-binding motif class 1" evidence="7">
    <location>
        <begin position="112"/>
        <end position="131"/>
    </location>
</feature>
<dbReference type="STRING" id="760011.Spico_0584"/>
<keyword evidence="8" id="KW-0378">Hydrolase</keyword>
<keyword evidence="2 6" id="KW-0227">DNA damage</keyword>